<sequence>MKHQIGKATRIISADKSDAYDELYLNCDPGDAILSVRQTVYLDNGVPFEYSETRNRYDKGSVTISNV</sequence>
<dbReference type="InterPro" id="IPR028978">
    <property type="entry name" value="Chorismate_lyase_/UTRA_dom_sf"/>
</dbReference>
<comment type="caution">
    <text evidence="2">The sequence shown here is derived from an EMBL/GenBank/DDBJ whole genome shotgun (WGS) entry which is preliminary data.</text>
</comment>
<dbReference type="GO" id="GO:0003677">
    <property type="term" value="F:DNA binding"/>
    <property type="evidence" value="ECO:0007669"/>
    <property type="project" value="InterPro"/>
</dbReference>
<reference evidence="2 3" key="1">
    <citation type="journal article" date="2015" name="Genome Announc.">
        <title>Expanding the biotechnology potential of lactobacilli through comparative genomics of 213 strains and associated genera.</title>
        <authorList>
            <person name="Sun Z."/>
            <person name="Harris H.M."/>
            <person name="McCann A."/>
            <person name="Guo C."/>
            <person name="Argimon S."/>
            <person name="Zhang W."/>
            <person name="Yang X."/>
            <person name="Jeffery I.B."/>
            <person name="Cooney J.C."/>
            <person name="Kagawa T.F."/>
            <person name="Liu W."/>
            <person name="Song Y."/>
            <person name="Salvetti E."/>
            <person name="Wrobel A."/>
            <person name="Rasinkangas P."/>
            <person name="Parkhill J."/>
            <person name="Rea M.C."/>
            <person name="O'Sullivan O."/>
            <person name="Ritari J."/>
            <person name="Douillard F.P."/>
            <person name="Paul Ross R."/>
            <person name="Yang R."/>
            <person name="Briner A.E."/>
            <person name="Felis G.E."/>
            <person name="de Vos W.M."/>
            <person name="Barrangou R."/>
            <person name="Klaenhammer T.R."/>
            <person name="Caufield P.W."/>
            <person name="Cui Y."/>
            <person name="Zhang H."/>
            <person name="O'Toole P.W."/>
        </authorList>
    </citation>
    <scope>NUCLEOTIDE SEQUENCE [LARGE SCALE GENOMIC DNA]</scope>
    <source>
        <strain evidence="2 3">DSM 18933</strain>
    </source>
</reference>
<dbReference type="Gene3D" id="3.40.1410.10">
    <property type="entry name" value="Chorismate lyase-like"/>
    <property type="match status" value="1"/>
</dbReference>
<dbReference type="EMBL" id="AZGD01000013">
    <property type="protein sequence ID" value="KRM20137.1"/>
    <property type="molecule type" value="Genomic_DNA"/>
</dbReference>
<accession>A0A0R1WXB0</accession>
<gene>
    <name evidence="2" type="ORF">FC40_GL000377</name>
</gene>
<evidence type="ECO:0000313" key="3">
    <source>
        <dbReference type="Proteomes" id="UP000051054"/>
    </source>
</evidence>
<proteinExistence type="predicted"/>
<dbReference type="SUPFAM" id="SSF64288">
    <property type="entry name" value="Chorismate lyase-like"/>
    <property type="match status" value="1"/>
</dbReference>
<dbReference type="PATRIC" id="fig|1423755.3.peg.418"/>
<dbReference type="GO" id="GO:0006355">
    <property type="term" value="P:regulation of DNA-templated transcription"/>
    <property type="evidence" value="ECO:0007669"/>
    <property type="project" value="InterPro"/>
</dbReference>
<feature type="domain" description="UbiC transcription regulator-associated" evidence="1">
    <location>
        <begin position="2"/>
        <end position="59"/>
    </location>
</feature>
<dbReference type="AlphaFoldDB" id="A0A0R1WXB0"/>
<dbReference type="eggNOG" id="COG2188">
    <property type="taxonomic scope" value="Bacteria"/>
</dbReference>
<evidence type="ECO:0000259" key="1">
    <source>
        <dbReference type="Pfam" id="PF07702"/>
    </source>
</evidence>
<dbReference type="InterPro" id="IPR011663">
    <property type="entry name" value="UTRA"/>
</dbReference>
<dbReference type="Proteomes" id="UP000051054">
    <property type="component" value="Unassembled WGS sequence"/>
</dbReference>
<organism evidence="2 3">
    <name type="scientific">Ligilactobacillus hayakitensis DSM 18933 = JCM 14209</name>
    <dbReference type="NCBI Taxonomy" id="1423755"/>
    <lineage>
        <taxon>Bacteria</taxon>
        <taxon>Bacillati</taxon>
        <taxon>Bacillota</taxon>
        <taxon>Bacilli</taxon>
        <taxon>Lactobacillales</taxon>
        <taxon>Lactobacillaceae</taxon>
        <taxon>Ligilactobacillus</taxon>
    </lineage>
</organism>
<keyword evidence="3" id="KW-1185">Reference proteome</keyword>
<dbReference type="STRING" id="1423755.FC40_GL000377"/>
<protein>
    <recommendedName>
        <fullName evidence="1">UbiC transcription regulator-associated domain-containing protein</fullName>
    </recommendedName>
</protein>
<evidence type="ECO:0000313" key="2">
    <source>
        <dbReference type="EMBL" id="KRM20137.1"/>
    </source>
</evidence>
<name>A0A0R1WXB0_9LACO</name>
<dbReference type="Pfam" id="PF07702">
    <property type="entry name" value="UTRA"/>
    <property type="match status" value="1"/>
</dbReference>
<dbReference type="RefSeq" id="WP_225349700.1">
    <property type="nucleotide sequence ID" value="NZ_AZGD01000013.1"/>
</dbReference>